<dbReference type="Pfam" id="PF05729">
    <property type="entry name" value="NACHT"/>
    <property type="match status" value="1"/>
</dbReference>
<dbReference type="EMBL" id="JAAEJV010000007">
    <property type="protein sequence ID" value="MBF5058954.1"/>
    <property type="molecule type" value="Genomic_DNA"/>
</dbReference>
<keyword evidence="1" id="KW-1133">Transmembrane helix</keyword>
<dbReference type="SUPFAM" id="SSF48371">
    <property type="entry name" value="ARM repeat"/>
    <property type="match status" value="2"/>
</dbReference>
<dbReference type="RefSeq" id="WP_194847254.1">
    <property type="nucleotide sequence ID" value="NZ_JAAEJV010000007.1"/>
</dbReference>
<evidence type="ECO:0000259" key="2">
    <source>
        <dbReference type="PROSITE" id="PS50837"/>
    </source>
</evidence>
<dbReference type="InterPro" id="IPR027417">
    <property type="entry name" value="P-loop_NTPase"/>
</dbReference>
<keyword evidence="1" id="KW-0812">Transmembrane</keyword>
<proteinExistence type="predicted"/>
<dbReference type="SMART" id="SM00567">
    <property type="entry name" value="EZ_HEAT"/>
    <property type="match status" value="9"/>
</dbReference>
<keyword evidence="1" id="KW-0472">Membrane</keyword>
<dbReference type="InterPro" id="IPR016024">
    <property type="entry name" value="ARM-type_fold"/>
</dbReference>
<dbReference type="PANTHER" id="PTHR46844">
    <property type="entry name" value="SLR5058 PROTEIN"/>
    <property type="match status" value="1"/>
</dbReference>
<dbReference type="PANTHER" id="PTHR46844:SF1">
    <property type="entry name" value="SLR5058 PROTEIN"/>
    <property type="match status" value="1"/>
</dbReference>
<dbReference type="Proteomes" id="UP001194714">
    <property type="component" value="Unassembled WGS sequence"/>
</dbReference>
<organism evidence="3 4">
    <name type="scientific">Candidatus Neptunichlamydia vexilliferae</name>
    <dbReference type="NCBI Taxonomy" id="1651774"/>
    <lineage>
        <taxon>Bacteria</taxon>
        <taxon>Pseudomonadati</taxon>
        <taxon>Chlamydiota</taxon>
        <taxon>Chlamydiia</taxon>
        <taxon>Parachlamydiales</taxon>
        <taxon>Simkaniaceae</taxon>
        <taxon>Candidatus Neptunichlamydia</taxon>
    </lineage>
</organism>
<name>A0ABS0AXU4_9BACT</name>
<dbReference type="Gene3D" id="3.40.50.300">
    <property type="entry name" value="P-loop containing nucleotide triphosphate hydrolases"/>
    <property type="match status" value="1"/>
</dbReference>
<protein>
    <recommendedName>
        <fullName evidence="2">NACHT domain-containing protein</fullName>
    </recommendedName>
</protein>
<evidence type="ECO:0000256" key="1">
    <source>
        <dbReference type="SAM" id="Phobius"/>
    </source>
</evidence>
<dbReference type="SUPFAM" id="SSF52540">
    <property type="entry name" value="P-loop containing nucleoside triphosphate hydrolases"/>
    <property type="match status" value="1"/>
</dbReference>
<feature type="transmembrane region" description="Helical" evidence="1">
    <location>
        <begin position="17"/>
        <end position="37"/>
    </location>
</feature>
<feature type="domain" description="NACHT" evidence="2">
    <location>
        <begin position="143"/>
        <end position="233"/>
    </location>
</feature>
<dbReference type="InterPro" id="IPR011989">
    <property type="entry name" value="ARM-like"/>
</dbReference>
<keyword evidence="4" id="KW-1185">Reference proteome</keyword>
<sequence>MIYDVKVYPPSSSYYELVAFLGALVLGGTSILGFQFLKKYLESPIKKLAKSARKKYLSKNEIKIFNLNAIHEGGVEHKLPLEKVYTRLAVIGQKERDEQAKKLESQGCEGSRLLTHETIFEAKKPIELEEIWETSRLKNKSKKRILVLGAAGVGKSTFCQNASYQWAKKGLWKDTFDLVLWLPLRELEGYSGENIYQILEKECGLSHNMSQLLKDEKVKSKTLLILDGYDELSDKTKMLFCELSNAFDNILLSSRPWHRFLDFDPDETVEIMGFDKQGISYYIDKYFETYPEQLDEEVKIDRKKGLEEALDKEPILRSIGSIPINLTLLCAYFCEEGSFSRVSHPITTTTLYVEVTDWLCRRFLMKSADLSRKEETPIIEEPFEEKKVKPLALILEKLAWEALKEGKLYLDRPKINHYLKAEEVSDEALTQIGLFPIKGGRKGRGHFLHLTFQEFFAARYLRRLYEDGKRKEAREFLKSNKFSPRYQFMLRLAAGLLSLKKSTAVQFFEDLYAQPRDLGLTYELKLFARCFEESQGAEKKHLKGYHDLFVGSVLQYLYKVPFINLHAHLLSESAQLLSHEKIVGLIREKLRDKSKQIDTLGMITDLRGQPFPKKLISQVIGLVKNGSFRWRAARALIELVKGGEEIGEEGIGALTEIVKNKDGGDSRGYAARVLGEAVRRGEEIGEGGMEVLIELVKDESGGESRGDAVIALGKVLKGGEKIGEKGIRVMIEFVKDKDRGDVAKTLVEIVRREKGIEALIEFVKDKGGGDSRGYAAEALGEIAKGGEKVGEKGIAVLIELVKDKGGESSWYAAEALGEIVRGGEKIGEKRIEALIELVKDKDGGDSRWHAAAALGKISAGGQKIGEKRIEAVIELVKDESGGESSCYTAEALGEIVRGGEKVGEKGIAALIEIVKDKGGESSWYAAEALGEIVRGGEKIGEKRIEALIELVKDKDGGDSRWYAAAALGKISAGGQKIGEGGIMALIELVKDGGDFRGYAISTLEEIVRGGEKFGEKGVAAVIELVKDGGRLGWEVLEVLGWIVRVGEKVGEKGVAAVIELVEGGGCHGWEEALEALGEIVKGEKKIEEKEKAALIEFVIDINREDFRRDVAGVLGEISAGGEKVGEKGIALLIEIVKDRGGEDSRRVAARALEEIINQGEDIKQEGLETLIAYAESEKSIHQLQGLDLRKLNRDLLASSSVETLSKLHLILGSAYPSTEETKNYNVLDSFAATK</sequence>
<dbReference type="InterPro" id="IPR007111">
    <property type="entry name" value="NACHT_NTPase"/>
</dbReference>
<dbReference type="PROSITE" id="PS50837">
    <property type="entry name" value="NACHT"/>
    <property type="match status" value="1"/>
</dbReference>
<gene>
    <name evidence="3" type="ORF">NEPTK9_000454</name>
</gene>
<evidence type="ECO:0000313" key="4">
    <source>
        <dbReference type="Proteomes" id="UP001194714"/>
    </source>
</evidence>
<dbReference type="InterPro" id="IPR004155">
    <property type="entry name" value="PBS_lyase_HEAT"/>
</dbReference>
<dbReference type="Gene3D" id="1.25.10.10">
    <property type="entry name" value="Leucine-rich Repeat Variant"/>
    <property type="match status" value="2"/>
</dbReference>
<accession>A0ABS0AXU4</accession>
<comment type="caution">
    <text evidence="3">The sequence shown here is derived from an EMBL/GenBank/DDBJ whole genome shotgun (WGS) entry which is preliminary data.</text>
</comment>
<evidence type="ECO:0000313" key="3">
    <source>
        <dbReference type="EMBL" id="MBF5058954.1"/>
    </source>
</evidence>
<reference evidence="3 4" key="1">
    <citation type="submission" date="2020-01" db="EMBL/GenBank/DDBJ databases">
        <title>Draft genome sequence of Cand. Neptunochlamydia vexilliferae K9.</title>
        <authorList>
            <person name="Schulz F."/>
            <person name="Koestlbacher S."/>
            <person name="Wascher F."/>
            <person name="Pizzetti I."/>
            <person name="Horn M."/>
        </authorList>
    </citation>
    <scope>NUCLEOTIDE SEQUENCE [LARGE SCALE GENOMIC DNA]</scope>
    <source>
        <strain evidence="3 4">K9</strain>
    </source>
</reference>